<dbReference type="Proteomes" id="UP000634136">
    <property type="component" value="Unassembled WGS sequence"/>
</dbReference>
<dbReference type="Pfam" id="PF12776">
    <property type="entry name" value="Myb_DNA-bind_3"/>
    <property type="match status" value="1"/>
</dbReference>
<dbReference type="EMBL" id="JAAIUW010000007">
    <property type="protein sequence ID" value="KAF7824084.1"/>
    <property type="molecule type" value="Genomic_DNA"/>
</dbReference>
<dbReference type="PANTHER" id="PTHR31704">
    <property type="entry name" value="MYB/SANT-LIKE DNA-BINDING DOMAIN PROTEIN-RELATED"/>
    <property type="match status" value="1"/>
</dbReference>
<keyword evidence="4" id="KW-1185">Reference proteome</keyword>
<dbReference type="PANTHER" id="PTHR31704:SF37">
    <property type="entry name" value="HEAT SHOCK PROTEIN"/>
    <property type="match status" value="1"/>
</dbReference>
<feature type="region of interest" description="Disordered" evidence="1">
    <location>
        <begin position="1"/>
        <end position="31"/>
    </location>
</feature>
<dbReference type="InterPro" id="IPR024752">
    <property type="entry name" value="Myb/SANT-like_dom"/>
</dbReference>
<feature type="compositionally biased region" description="Polar residues" evidence="1">
    <location>
        <begin position="1"/>
        <end position="17"/>
    </location>
</feature>
<name>A0A834TU30_9FABA</name>
<evidence type="ECO:0000256" key="1">
    <source>
        <dbReference type="SAM" id="MobiDB-lite"/>
    </source>
</evidence>
<dbReference type="OrthoDB" id="4955136at2759"/>
<evidence type="ECO:0000313" key="4">
    <source>
        <dbReference type="Proteomes" id="UP000634136"/>
    </source>
</evidence>
<organism evidence="3 4">
    <name type="scientific">Senna tora</name>
    <dbReference type="NCBI Taxonomy" id="362788"/>
    <lineage>
        <taxon>Eukaryota</taxon>
        <taxon>Viridiplantae</taxon>
        <taxon>Streptophyta</taxon>
        <taxon>Embryophyta</taxon>
        <taxon>Tracheophyta</taxon>
        <taxon>Spermatophyta</taxon>
        <taxon>Magnoliopsida</taxon>
        <taxon>eudicotyledons</taxon>
        <taxon>Gunneridae</taxon>
        <taxon>Pentapetalae</taxon>
        <taxon>rosids</taxon>
        <taxon>fabids</taxon>
        <taxon>Fabales</taxon>
        <taxon>Fabaceae</taxon>
        <taxon>Caesalpinioideae</taxon>
        <taxon>Cassia clade</taxon>
        <taxon>Senna</taxon>
    </lineage>
</organism>
<protein>
    <submittedName>
        <fullName evidence="3">L10-interacting MYB domain-containing protein-like</fullName>
    </submittedName>
</protein>
<comment type="caution">
    <text evidence="3">The sequence shown here is derived from an EMBL/GenBank/DDBJ whole genome shotgun (WGS) entry which is preliminary data.</text>
</comment>
<proteinExistence type="predicted"/>
<evidence type="ECO:0000259" key="2">
    <source>
        <dbReference type="Pfam" id="PF12776"/>
    </source>
</evidence>
<reference evidence="3" key="1">
    <citation type="submission" date="2020-09" db="EMBL/GenBank/DDBJ databases">
        <title>Genome-Enabled Discovery of Anthraquinone Biosynthesis in Senna tora.</title>
        <authorList>
            <person name="Kang S.-H."/>
            <person name="Pandey R.P."/>
            <person name="Lee C.-M."/>
            <person name="Sim J.-S."/>
            <person name="Jeong J.-T."/>
            <person name="Choi B.-S."/>
            <person name="Jung M."/>
            <person name="Ginzburg D."/>
            <person name="Zhao K."/>
            <person name="Won S.Y."/>
            <person name="Oh T.-J."/>
            <person name="Yu Y."/>
            <person name="Kim N.-H."/>
            <person name="Lee O.R."/>
            <person name="Lee T.-H."/>
            <person name="Bashyal P."/>
            <person name="Kim T.-S."/>
            <person name="Lee W.-H."/>
            <person name="Kawkins C."/>
            <person name="Kim C.-K."/>
            <person name="Kim J.S."/>
            <person name="Ahn B.O."/>
            <person name="Rhee S.Y."/>
            <person name="Sohng J.K."/>
        </authorList>
    </citation>
    <scope>NUCLEOTIDE SEQUENCE</scope>
    <source>
        <tissue evidence="3">Leaf</tissue>
    </source>
</reference>
<feature type="domain" description="Myb/SANT-like" evidence="2">
    <location>
        <begin position="33"/>
        <end position="85"/>
    </location>
</feature>
<accession>A0A834TU30</accession>
<dbReference type="AlphaFoldDB" id="A0A834TU30"/>
<evidence type="ECO:0000313" key="3">
    <source>
        <dbReference type="EMBL" id="KAF7824084.1"/>
    </source>
</evidence>
<sequence>MPPKQYSNRITKQNSLEVDNVDDGEGEGIEKAKWDDRNTKEFLKACVEEIFTGNRPHSHFNKEGWRNVKDKFNERTGHAYVHKQIDGLLLKVIFLYGQSLLEKKQGSDGIQTKRQ</sequence>
<gene>
    <name evidence="3" type="ORF">G2W53_022228</name>
</gene>